<name>A0A9D1JIQ7_9FIRM</name>
<dbReference type="PANTHER" id="PTHR30404">
    <property type="entry name" value="N-ACETYLMURAMOYL-L-ALANINE AMIDASE"/>
    <property type="match status" value="1"/>
</dbReference>
<evidence type="ECO:0000313" key="3">
    <source>
        <dbReference type="EMBL" id="HIS25214.1"/>
    </source>
</evidence>
<dbReference type="EMBL" id="DVIR01000069">
    <property type="protein sequence ID" value="HIS25214.1"/>
    <property type="molecule type" value="Genomic_DNA"/>
</dbReference>
<gene>
    <name evidence="3" type="ORF">IAD01_07450</name>
</gene>
<dbReference type="GO" id="GO:0009253">
    <property type="term" value="P:peptidoglycan catabolic process"/>
    <property type="evidence" value="ECO:0007669"/>
    <property type="project" value="InterPro"/>
</dbReference>
<evidence type="ECO:0000256" key="1">
    <source>
        <dbReference type="ARBA" id="ARBA00022801"/>
    </source>
</evidence>
<keyword evidence="1" id="KW-0378">Hydrolase</keyword>
<dbReference type="Gene3D" id="3.40.630.40">
    <property type="entry name" value="Zn-dependent exopeptidases"/>
    <property type="match status" value="1"/>
</dbReference>
<evidence type="ECO:0000313" key="4">
    <source>
        <dbReference type="Proteomes" id="UP000823982"/>
    </source>
</evidence>
<organism evidence="3 4">
    <name type="scientific">Candidatus Faeciplasma gallinarum</name>
    <dbReference type="NCBI Taxonomy" id="2840799"/>
    <lineage>
        <taxon>Bacteria</taxon>
        <taxon>Bacillati</taxon>
        <taxon>Bacillota</taxon>
        <taxon>Clostridia</taxon>
        <taxon>Eubacteriales</taxon>
        <taxon>Oscillospiraceae</taxon>
        <taxon>Oscillospiraceae incertae sedis</taxon>
        <taxon>Candidatus Faeciplasma</taxon>
    </lineage>
</organism>
<dbReference type="SMART" id="SM00646">
    <property type="entry name" value="Ami_3"/>
    <property type="match status" value="1"/>
</dbReference>
<dbReference type="SUPFAM" id="SSF51445">
    <property type="entry name" value="(Trans)glycosidases"/>
    <property type="match status" value="1"/>
</dbReference>
<accession>A0A9D1JIQ7</accession>
<reference evidence="3" key="1">
    <citation type="submission" date="2020-10" db="EMBL/GenBank/DDBJ databases">
        <authorList>
            <person name="Gilroy R."/>
        </authorList>
    </citation>
    <scope>NUCLEOTIDE SEQUENCE</scope>
    <source>
        <strain evidence="3">CHK157-1446</strain>
    </source>
</reference>
<dbReference type="SUPFAM" id="SSF53187">
    <property type="entry name" value="Zn-dependent exopeptidases"/>
    <property type="match status" value="1"/>
</dbReference>
<sequence length="975" mass="109142">MQYKFKKLISFLLMLLILLGTFEGNVLVAAENEEQSSEPSVPVTSTGIPEGSYSYAFPDNMKASEITIGYDFFTDINQTADVTQEEISEILANFEDYGLNTIIINTSYNGVIYYEIDKKVYENGSPLDMLIDAARSYNFYVYITFDLDDAVKSKNIDELNDKIDYLSQCAHKLTNKYLIDGIILDGYYAQSDDDSYSDYLANGSGIGFENWLRDNSSYVFKLVSSAIHSTNNTVPVGIAISNAWLNESTDEQGSDTEDDFEALADGYSDTKAYIENGYADFMMVTCYGGLESVELNFVSIISWWDEVANSVGIPMFISHANERISNSDSSWAADQILKQLEECRNYSSYRGSVFRSYESLKENTGTSTDALKRYFDGLIDTESLYTELSMVLPRQTNYTTYEPTVKFQGSFDSNFDIYFNGEKIKLNEAGNFYFEEDLDIGLNTFTFQNKANTVTYKITRRVKVLQSCEPEEGSELRVEGMTRISVSVIAYSGSEVTATLNGETITLTEEDTHPDELDANTNYAMFTGYFVAPEGIVGEEQDLGSIVINGNYMDICYETMNGAMVIVNAVSPTAERAQLIVIKEDNTQTYDYYTTDNVATPDCTRLPAGTIDVLVNEVTYNVSYEGVNQSVKYYLTGSGFRVRASECELIDGYTIVDNVATVMGAYTDNTDTVININLNYQTPFKISYSPEPYSDGSYYTVSDFDAEYVLITFDYLSNSAGLPQFGSDSLFSDAEWRYVSVDGEQKLQLRLKLRTPGAFAGYSSSYDGNGNLTLRFNGYRSSIYGAVIVIDPGHGYNTSANVFDPGAVGHVLEQEINIALSRKLTERLQAAGAIVYMLPTDTTYINLYDRSEYARQYNPDMYIAIHCNSVSKGEGVKGVEAYYFTPFSQPLASLVSENMADYYRDYVYMDGVNRNRGAKYNYFAVTLEQEFPSILVESGFITDYEEAMALNDPDVQYGLADAITSAVIEYFARAY</sequence>
<dbReference type="PANTHER" id="PTHR30404:SF0">
    <property type="entry name" value="N-ACETYLMURAMOYL-L-ALANINE AMIDASE AMIC"/>
    <property type="match status" value="1"/>
</dbReference>
<reference evidence="3" key="2">
    <citation type="journal article" date="2021" name="PeerJ">
        <title>Extensive microbial diversity within the chicken gut microbiome revealed by metagenomics and culture.</title>
        <authorList>
            <person name="Gilroy R."/>
            <person name="Ravi A."/>
            <person name="Getino M."/>
            <person name="Pursley I."/>
            <person name="Horton D.L."/>
            <person name="Alikhan N.F."/>
            <person name="Baker D."/>
            <person name="Gharbi K."/>
            <person name="Hall N."/>
            <person name="Watson M."/>
            <person name="Adriaenssens E.M."/>
            <person name="Foster-Nyarko E."/>
            <person name="Jarju S."/>
            <person name="Secka A."/>
            <person name="Antonio M."/>
            <person name="Oren A."/>
            <person name="Chaudhuri R.R."/>
            <person name="La Ragione R."/>
            <person name="Hildebrand F."/>
            <person name="Pallen M.J."/>
        </authorList>
    </citation>
    <scope>NUCLEOTIDE SEQUENCE</scope>
    <source>
        <strain evidence="3">CHK157-1446</strain>
    </source>
</reference>
<comment type="caution">
    <text evidence="3">The sequence shown here is derived from an EMBL/GenBank/DDBJ whole genome shotgun (WGS) entry which is preliminary data.</text>
</comment>
<dbReference type="GO" id="GO:0008745">
    <property type="term" value="F:N-acetylmuramoyl-L-alanine amidase activity"/>
    <property type="evidence" value="ECO:0007669"/>
    <property type="project" value="InterPro"/>
</dbReference>
<dbReference type="InterPro" id="IPR050695">
    <property type="entry name" value="N-acetylmuramoyl_amidase_3"/>
</dbReference>
<feature type="domain" description="MurNAc-LAA" evidence="2">
    <location>
        <begin position="851"/>
        <end position="968"/>
    </location>
</feature>
<dbReference type="GO" id="GO:0030288">
    <property type="term" value="C:outer membrane-bounded periplasmic space"/>
    <property type="evidence" value="ECO:0007669"/>
    <property type="project" value="TreeGrafter"/>
</dbReference>
<dbReference type="AlphaFoldDB" id="A0A9D1JIQ7"/>
<dbReference type="InterPro" id="IPR017853">
    <property type="entry name" value="GH"/>
</dbReference>
<dbReference type="Proteomes" id="UP000823982">
    <property type="component" value="Unassembled WGS sequence"/>
</dbReference>
<dbReference type="Pfam" id="PF01520">
    <property type="entry name" value="Amidase_3"/>
    <property type="match status" value="1"/>
</dbReference>
<dbReference type="Gene3D" id="3.20.20.80">
    <property type="entry name" value="Glycosidases"/>
    <property type="match status" value="1"/>
</dbReference>
<dbReference type="CDD" id="cd02696">
    <property type="entry name" value="MurNAc-LAA"/>
    <property type="match status" value="1"/>
</dbReference>
<proteinExistence type="predicted"/>
<evidence type="ECO:0000259" key="2">
    <source>
        <dbReference type="SMART" id="SM00646"/>
    </source>
</evidence>
<protein>
    <submittedName>
        <fullName evidence="3">N-acetylmuramoyl-L-alanine amidase</fullName>
    </submittedName>
</protein>
<dbReference type="InterPro" id="IPR002508">
    <property type="entry name" value="MurNAc-LAA_cat"/>
</dbReference>